<feature type="chain" id="PRO_5043951077" evidence="1">
    <location>
        <begin position="27"/>
        <end position="134"/>
    </location>
</feature>
<proteinExistence type="predicted"/>
<dbReference type="Gene3D" id="2.30.30.40">
    <property type="entry name" value="SH3 Domains"/>
    <property type="match status" value="1"/>
</dbReference>
<name>A0AAU2V6K0_9ACTN</name>
<feature type="domain" description="SH3b" evidence="2">
    <location>
        <begin position="57"/>
        <end position="126"/>
    </location>
</feature>
<evidence type="ECO:0000256" key="1">
    <source>
        <dbReference type="SAM" id="SignalP"/>
    </source>
</evidence>
<dbReference type="SMART" id="SM00287">
    <property type="entry name" value="SH3b"/>
    <property type="match status" value="1"/>
</dbReference>
<dbReference type="AlphaFoldDB" id="A0AAU2V6K0"/>
<dbReference type="EMBL" id="CP108318">
    <property type="protein sequence ID" value="WTW62933.1"/>
    <property type="molecule type" value="Genomic_DNA"/>
</dbReference>
<dbReference type="Pfam" id="PF08239">
    <property type="entry name" value="SH3_3"/>
    <property type="match status" value="1"/>
</dbReference>
<protein>
    <submittedName>
        <fullName evidence="3">SH3 domain-containing protein</fullName>
    </submittedName>
</protein>
<keyword evidence="1" id="KW-0732">Signal</keyword>
<gene>
    <name evidence="3" type="ORF">OG549_21015</name>
</gene>
<accession>A0AAU2V6K0</accession>
<evidence type="ECO:0000259" key="2">
    <source>
        <dbReference type="SMART" id="SM00287"/>
    </source>
</evidence>
<evidence type="ECO:0000313" key="3">
    <source>
        <dbReference type="EMBL" id="WTW62933.1"/>
    </source>
</evidence>
<dbReference type="InterPro" id="IPR003646">
    <property type="entry name" value="SH3-like_bac-type"/>
</dbReference>
<feature type="signal peptide" evidence="1">
    <location>
        <begin position="1"/>
        <end position="26"/>
    </location>
</feature>
<organism evidence="3">
    <name type="scientific">Streptomyces sp. NBC_00003</name>
    <dbReference type="NCBI Taxonomy" id="2903608"/>
    <lineage>
        <taxon>Bacteria</taxon>
        <taxon>Bacillati</taxon>
        <taxon>Actinomycetota</taxon>
        <taxon>Actinomycetes</taxon>
        <taxon>Kitasatosporales</taxon>
        <taxon>Streptomycetaceae</taxon>
        <taxon>Streptomyces</taxon>
    </lineage>
</organism>
<reference evidence="3" key="1">
    <citation type="submission" date="2022-10" db="EMBL/GenBank/DDBJ databases">
        <title>The complete genomes of actinobacterial strains from the NBC collection.</title>
        <authorList>
            <person name="Joergensen T.S."/>
            <person name="Alvarez Arevalo M."/>
            <person name="Sterndorff E.B."/>
            <person name="Faurdal D."/>
            <person name="Vuksanovic O."/>
            <person name="Mourched A.-S."/>
            <person name="Charusanti P."/>
            <person name="Shaw S."/>
            <person name="Blin K."/>
            <person name="Weber T."/>
        </authorList>
    </citation>
    <scope>NUCLEOTIDE SEQUENCE</scope>
    <source>
        <strain evidence="3">NBC_00003</strain>
    </source>
</reference>
<sequence length="134" mass="14019">MNRSTVRSGVVAVAALLALFPATAMAATPTAAPASPAPPAASGKTGVVVAYHHKIHTQGVVVTGHGRQLHVRTGAGTAYKSTYTLRSGHKVYVLCKKNGTSVHGNHIWYRLAGHHGYVSARYIRVAPGASVPWC</sequence>